<comment type="caution">
    <text evidence="1">The sequence shown here is derived from an EMBL/GenBank/DDBJ whole genome shotgun (WGS) entry which is preliminary data.</text>
</comment>
<sequence>MQRGPFLSVCRVAKSGYLSTLNNLKVFQMHDKKFADCFRFTEDEISIILQHNNKEDQLDDKKVINFTPKSAINVKILEDIDYNTLSPRASDVIWTLLYYEDYLTMNEDKNLYIKDTEVFTEWKEWLNNRNSSNPDTC</sequence>
<dbReference type="Proteomes" id="UP000789702">
    <property type="component" value="Unassembled WGS sequence"/>
</dbReference>
<gene>
    <name evidence="1" type="ORF">DHETER_LOCUS5977</name>
</gene>
<organism evidence="1 2">
    <name type="scientific">Dentiscutata heterogama</name>
    <dbReference type="NCBI Taxonomy" id="1316150"/>
    <lineage>
        <taxon>Eukaryota</taxon>
        <taxon>Fungi</taxon>
        <taxon>Fungi incertae sedis</taxon>
        <taxon>Mucoromycota</taxon>
        <taxon>Glomeromycotina</taxon>
        <taxon>Glomeromycetes</taxon>
        <taxon>Diversisporales</taxon>
        <taxon>Gigasporaceae</taxon>
        <taxon>Dentiscutata</taxon>
    </lineage>
</organism>
<name>A0ACA9M4L7_9GLOM</name>
<protein>
    <submittedName>
        <fullName evidence="1">5071_t:CDS:1</fullName>
    </submittedName>
</protein>
<evidence type="ECO:0000313" key="1">
    <source>
        <dbReference type="EMBL" id="CAG8569047.1"/>
    </source>
</evidence>
<accession>A0ACA9M4L7</accession>
<evidence type="ECO:0000313" key="2">
    <source>
        <dbReference type="Proteomes" id="UP000789702"/>
    </source>
</evidence>
<dbReference type="EMBL" id="CAJVPU010007132">
    <property type="protein sequence ID" value="CAG8569047.1"/>
    <property type="molecule type" value="Genomic_DNA"/>
</dbReference>
<proteinExistence type="predicted"/>
<keyword evidence="2" id="KW-1185">Reference proteome</keyword>
<reference evidence="1" key="1">
    <citation type="submission" date="2021-06" db="EMBL/GenBank/DDBJ databases">
        <authorList>
            <person name="Kallberg Y."/>
            <person name="Tangrot J."/>
            <person name="Rosling A."/>
        </authorList>
    </citation>
    <scope>NUCLEOTIDE SEQUENCE</scope>
    <source>
        <strain evidence="1">IL203A</strain>
    </source>
</reference>